<keyword evidence="2" id="KW-1185">Reference proteome</keyword>
<dbReference type="SUPFAM" id="SSF54285">
    <property type="entry name" value="MoaD/ThiS"/>
    <property type="match status" value="1"/>
</dbReference>
<gene>
    <name evidence="1" type="ORF">FDQ92_05910</name>
</gene>
<dbReference type="OrthoDB" id="9801945at2"/>
<dbReference type="Pfam" id="PF02597">
    <property type="entry name" value="ThiS"/>
    <property type="match status" value="1"/>
</dbReference>
<dbReference type="KEGG" id="dax:FDQ92_05910"/>
<dbReference type="AlphaFoldDB" id="A0A4P8L1L5"/>
<dbReference type="Gene3D" id="3.10.20.30">
    <property type="match status" value="1"/>
</dbReference>
<sequence length="79" mass="8456">MAVHVLLAATLRKHLPGYDPLTGRRVEVHPGTTVRELASSLNLPEDEVKLVMVNGVIASLDQVLQGDERVAFFPPVGGG</sequence>
<dbReference type="RefSeq" id="WP_137423725.1">
    <property type="nucleotide sequence ID" value="NZ_CP040098.1"/>
</dbReference>
<dbReference type="InterPro" id="IPR016155">
    <property type="entry name" value="Mopterin_synth/thiamin_S_b"/>
</dbReference>
<protein>
    <submittedName>
        <fullName evidence="1">MoaD/ThiS family protein</fullName>
    </submittedName>
</protein>
<organism evidence="1 2">
    <name type="scientific">Desulfoglaeba alkanexedens ALDC</name>
    <dbReference type="NCBI Taxonomy" id="980445"/>
    <lineage>
        <taxon>Bacteria</taxon>
        <taxon>Pseudomonadati</taxon>
        <taxon>Thermodesulfobacteriota</taxon>
        <taxon>Syntrophobacteria</taxon>
        <taxon>Syntrophobacterales</taxon>
        <taxon>Syntrophobacteraceae</taxon>
        <taxon>Desulfoglaeba</taxon>
    </lineage>
</organism>
<dbReference type="InterPro" id="IPR003749">
    <property type="entry name" value="ThiS/MoaD-like"/>
</dbReference>
<reference evidence="1 2" key="1">
    <citation type="submission" date="2019-05" db="EMBL/GenBank/DDBJ databases">
        <title>The Complete Genome Sequence of the n-alkane-degrading Desulfoglaeba alkanexedens ALDC reveals multiple alkylsuccinate synthase gene clusters.</title>
        <authorList>
            <person name="Callaghan A.V."/>
            <person name="Davidova I.A."/>
            <person name="Duncan K.E."/>
            <person name="Morris B."/>
            <person name="McInerney M.J."/>
        </authorList>
    </citation>
    <scope>NUCLEOTIDE SEQUENCE [LARGE SCALE GENOMIC DNA]</scope>
    <source>
        <strain evidence="1 2">ALDC</strain>
    </source>
</reference>
<proteinExistence type="predicted"/>
<name>A0A4P8L1L5_9BACT</name>
<evidence type="ECO:0000313" key="1">
    <source>
        <dbReference type="EMBL" id="QCQ21756.1"/>
    </source>
</evidence>
<evidence type="ECO:0000313" key="2">
    <source>
        <dbReference type="Proteomes" id="UP000298602"/>
    </source>
</evidence>
<dbReference type="EMBL" id="CP040098">
    <property type="protein sequence ID" value="QCQ21756.1"/>
    <property type="molecule type" value="Genomic_DNA"/>
</dbReference>
<reference evidence="1 2" key="2">
    <citation type="submission" date="2019-05" db="EMBL/GenBank/DDBJ databases">
        <authorList>
            <person name="Suflita J.M."/>
            <person name="Marks C.R."/>
        </authorList>
    </citation>
    <scope>NUCLEOTIDE SEQUENCE [LARGE SCALE GENOMIC DNA]</scope>
    <source>
        <strain evidence="1 2">ALDC</strain>
    </source>
</reference>
<accession>A0A4P8L1L5</accession>
<dbReference type="InterPro" id="IPR012675">
    <property type="entry name" value="Beta-grasp_dom_sf"/>
</dbReference>
<dbReference type="Proteomes" id="UP000298602">
    <property type="component" value="Chromosome"/>
</dbReference>